<feature type="chain" id="PRO_5047238946" evidence="1">
    <location>
        <begin position="27"/>
        <end position="350"/>
    </location>
</feature>
<accession>A0ABN1ECV6</accession>
<comment type="caution">
    <text evidence="2">The sequence shown here is derived from an EMBL/GenBank/DDBJ whole genome shotgun (WGS) entry which is preliminary data.</text>
</comment>
<evidence type="ECO:0000313" key="3">
    <source>
        <dbReference type="Proteomes" id="UP001499951"/>
    </source>
</evidence>
<gene>
    <name evidence="2" type="ORF">GCM10008942_09800</name>
</gene>
<protein>
    <submittedName>
        <fullName evidence="2">DUF2066 domain-containing protein</fullName>
    </submittedName>
</protein>
<keyword evidence="3" id="KW-1185">Reference proteome</keyword>
<name>A0ABN1ECV6_9PROT</name>
<feature type="signal peptide" evidence="1">
    <location>
        <begin position="1"/>
        <end position="26"/>
    </location>
</feature>
<dbReference type="PROSITE" id="PS51257">
    <property type="entry name" value="PROKAR_LIPOPROTEIN"/>
    <property type="match status" value="1"/>
</dbReference>
<proteinExistence type="predicted"/>
<evidence type="ECO:0000313" key="2">
    <source>
        <dbReference type="EMBL" id="GAA0563407.1"/>
    </source>
</evidence>
<organism evidence="2 3">
    <name type="scientific">Rhizomicrobium electricum</name>
    <dbReference type="NCBI Taxonomy" id="480070"/>
    <lineage>
        <taxon>Bacteria</taxon>
        <taxon>Pseudomonadati</taxon>
        <taxon>Pseudomonadota</taxon>
        <taxon>Alphaproteobacteria</taxon>
        <taxon>Micropepsales</taxon>
        <taxon>Micropepsaceae</taxon>
        <taxon>Rhizomicrobium</taxon>
    </lineage>
</organism>
<reference evidence="2 3" key="1">
    <citation type="journal article" date="2019" name="Int. J. Syst. Evol. Microbiol.">
        <title>The Global Catalogue of Microorganisms (GCM) 10K type strain sequencing project: providing services to taxonomists for standard genome sequencing and annotation.</title>
        <authorList>
            <consortium name="The Broad Institute Genomics Platform"/>
            <consortium name="The Broad Institute Genome Sequencing Center for Infectious Disease"/>
            <person name="Wu L."/>
            <person name="Ma J."/>
        </authorList>
    </citation>
    <scope>NUCLEOTIDE SEQUENCE [LARGE SCALE GENOMIC DNA]</scope>
    <source>
        <strain evidence="2 3">JCM 15089</strain>
    </source>
</reference>
<evidence type="ECO:0000256" key="1">
    <source>
        <dbReference type="SAM" id="SignalP"/>
    </source>
</evidence>
<dbReference type="Proteomes" id="UP001499951">
    <property type="component" value="Unassembled WGS sequence"/>
</dbReference>
<dbReference type="EMBL" id="BAAADD010000002">
    <property type="protein sequence ID" value="GAA0563407.1"/>
    <property type="molecule type" value="Genomic_DNA"/>
</dbReference>
<dbReference type="RefSeq" id="WP_166932592.1">
    <property type="nucleotide sequence ID" value="NZ_BAAADD010000002.1"/>
</dbReference>
<keyword evidence="1" id="KW-0732">Signal</keyword>
<sequence length="350" mass="37215">MYRLIRIPALMLALAISCFCAAPARADATFEVSGIRVDASAKSTAEARTAAIASGRPTAWGILFKRLTRQQDWPRQPALDAATLQRMVIGYFPVNERRSTTRYVAEVTYSFNPEMVARVLQSAGIPYTAVAAKKVLLVPMAPGFARGSAWTTAFLSPRFATAPVPFAVPYGDAADTPYLAGLSFDNAAWDHIAPVAGRIKATEAVFVLATLAGNKLQLSIKRVGQGEMPTKTVIEVPLLQNVQATYPGAADAVVRAIDDMWKNQKAVDYSQKGHLTADVRIASLAQFATLQNTIAGVPNVASVNVAAMDIGAARLAISYIGTPDQLKTALAQAGVTLRGGPGSWQIASQP</sequence>